<evidence type="ECO:0000313" key="2">
    <source>
        <dbReference type="Proteomes" id="UP000178912"/>
    </source>
</evidence>
<evidence type="ECO:0000313" key="1">
    <source>
        <dbReference type="EMBL" id="CZS93138.1"/>
    </source>
</evidence>
<accession>A0A1E1K4U4</accession>
<dbReference type="Proteomes" id="UP000178912">
    <property type="component" value="Unassembled WGS sequence"/>
</dbReference>
<organism evidence="1 2">
    <name type="scientific">Rhynchosporium agropyri</name>
    <dbReference type="NCBI Taxonomy" id="914238"/>
    <lineage>
        <taxon>Eukaryota</taxon>
        <taxon>Fungi</taxon>
        <taxon>Dikarya</taxon>
        <taxon>Ascomycota</taxon>
        <taxon>Pezizomycotina</taxon>
        <taxon>Leotiomycetes</taxon>
        <taxon>Helotiales</taxon>
        <taxon>Ploettnerulaceae</taxon>
        <taxon>Rhynchosporium</taxon>
    </lineage>
</organism>
<dbReference type="EMBL" id="FJUX01000015">
    <property type="protein sequence ID" value="CZS93138.1"/>
    <property type="molecule type" value="Genomic_DNA"/>
</dbReference>
<evidence type="ECO:0008006" key="3">
    <source>
        <dbReference type="Google" id="ProtNLM"/>
    </source>
</evidence>
<dbReference type="AlphaFoldDB" id="A0A1E1K4U4"/>
<dbReference type="PANTHER" id="PTHR38115:SF1">
    <property type="entry name" value="LIPOCALIN-LIKE DOMAIN-CONTAINING PROTEIN"/>
    <property type="match status" value="1"/>
</dbReference>
<keyword evidence="2" id="KW-1185">Reference proteome</keyword>
<reference evidence="2" key="1">
    <citation type="submission" date="2016-03" db="EMBL/GenBank/DDBJ databases">
        <authorList>
            <person name="Guldener U."/>
        </authorList>
    </citation>
    <scope>NUCLEOTIDE SEQUENCE [LARGE SCALE GENOMIC DNA]</scope>
    <source>
        <strain evidence="2">04CH-RAC-A.6.1</strain>
    </source>
</reference>
<name>A0A1E1K4U4_9HELO</name>
<dbReference type="OrthoDB" id="425354at2759"/>
<protein>
    <recommendedName>
        <fullName evidence="3">Lccl domain-containing protein</fullName>
    </recommendedName>
</protein>
<dbReference type="PANTHER" id="PTHR38115">
    <property type="entry name" value="LIPOCALIN-LIKE DOMAIN-CONTAINING PROTEIN"/>
    <property type="match status" value="1"/>
</dbReference>
<sequence>MAAPAEITLKDLSGQWVMNKTLSDDTDAVLILQGIGWWTRKAIGLATVTLHTKQYIEDGITHIDIDQTATGGVKGTTELRALNWEESSHNDHVFGNIKGRSRWSTFQEIDDSFLKEGWLEGDEEKAGPEGEKHIESLAVNEEKGWNARQIWGFAMVDGKRYYVRRVVVTKGAEVLKVRLVYDFYKK</sequence>
<gene>
    <name evidence="1" type="ORF">RAG0_03549</name>
</gene>
<dbReference type="InterPro" id="IPR053037">
    <property type="entry name" value="Pericyclase_pydY-like"/>
</dbReference>
<proteinExistence type="predicted"/>